<feature type="non-terminal residue" evidence="2">
    <location>
        <position position="1"/>
    </location>
</feature>
<dbReference type="Proteomes" id="UP001141552">
    <property type="component" value="Unassembled WGS sequence"/>
</dbReference>
<proteinExistence type="predicted"/>
<dbReference type="AlphaFoldDB" id="A0A9Q0FIB3"/>
<evidence type="ECO:0000256" key="1">
    <source>
        <dbReference type="SAM" id="Coils"/>
    </source>
</evidence>
<name>A0A9Q0FIB3_9ROSI</name>
<dbReference type="EMBL" id="JAKUCV010005416">
    <property type="protein sequence ID" value="KAJ4831279.1"/>
    <property type="molecule type" value="Genomic_DNA"/>
</dbReference>
<feature type="coiled-coil region" evidence="1">
    <location>
        <begin position="78"/>
        <end position="112"/>
    </location>
</feature>
<comment type="caution">
    <text evidence="2">The sequence shown here is derived from an EMBL/GenBank/DDBJ whole genome shotgun (WGS) entry which is preliminary data.</text>
</comment>
<sequence length="122" mass="13525">MLKVEAAERGLAVTRLTANVQMQAQVERAQLGGDLQNADARVRQAVTEFWHVEDQRNALEQSVPALGDTVRAAEDAFRAQARAKTERARARIEELTQVQANYTRRAEATERLTAATSACFRG</sequence>
<organism evidence="2 3">
    <name type="scientific">Turnera subulata</name>
    <dbReference type="NCBI Taxonomy" id="218843"/>
    <lineage>
        <taxon>Eukaryota</taxon>
        <taxon>Viridiplantae</taxon>
        <taxon>Streptophyta</taxon>
        <taxon>Embryophyta</taxon>
        <taxon>Tracheophyta</taxon>
        <taxon>Spermatophyta</taxon>
        <taxon>Magnoliopsida</taxon>
        <taxon>eudicotyledons</taxon>
        <taxon>Gunneridae</taxon>
        <taxon>Pentapetalae</taxon>
        <taxon>rosids</taxon>
        <taxon>fabids</taxon>
        <taxon>Malpighiales</taxon>
        <taxon>Passifloraceae</taxon>
        <taxon>Turnera</taxon>
    </lineage>
</organism>
<gene>
    <name evidence="2" type="ORF">Tsubulata_043552</name>
</gene>
<reference evidence="2" key="1">
    <citation type="submission" date="2022-02" db="EMBL/GenBank/DDBJ databases">
        <authorList>
            <person name="Henning P.M."/>
            <person name="McCubbin A.G."/>
            <person name="Shore J.S."/>
        </authorList>
    </citation>
    <scope>NUCLEOTIDE SEQUENCE</scope>
    <source>
        <strain evidence="2">F60SS</strain>
        <tissue evidence="2">Leaves</tissue>
    </source>
</reference>
<evidence type="ECO:0000313" key="2">
    <source>
        <dbReference type="EMBL" id="KAJ4831279.1"/>
    </source>
</evidence>
<evidence type="ECO:0000313" key="3">
    <source>
        <dbReference type="Proteomes" id="UP001141552"/>
    </source>
</evidence>
<keyword evidence="3" id="KW-1185">Reference proteome</keyword>
<keyword evidence="1" id="KW-0175">Coiled coil</keyword>
<protein>
    <submittedName>
        <fullName evidence="2">Uncharacterized protein</fullName>
    </submittedName>
</protein>
<reference evidence="2" key="2">
    <citation type="journal article" date="2023" name="Plants (Basel)">
        <title>Annotation of the Turnera subulata (Passifloraceae) Draft Genome Reveals the S-Locus Evolved after the Divergence of Turneroideae from Passifloroideae in a Stepwise Manner.</title>
        <authorList>
            <person name="Henning P.M."/>
            <person name="Roalson E.H."/>
            <person name="Mir W."/>
            <person name="McCubbin A.G."/>
            <person name="Shore J.S."/>
        </authorList>
    </citation>
    <scope>NUCLEOTIDE SEQUENCE</scope>
    <source>
        <strain evidence="2">F60SS</strain>
    </source>
</reference>
<accession>A0A9Q0FIB3</accession>